<dbReference type="Proteomes" id="UP000077202">
    <property type="component" value="Unassembled WGS sequence"/>
</dbReference>
<comment type="caution">
    <text evidence="2">The sequence shown here is derived from an EMBL/GenBank/DDBJ whole genome shotgun (WGS) entry which is preliminary data.</text>
</comment>
<feature type="compositionally biased region" description="Polar residues" evidence="1">
    <location>
        <begin position="163"/>
        <end position="176"/>
    </location>
</feature>
<keyword evidence="3" id="KW-1185">Reference proteome</keyword>
<name>A0A176W2Z8_MARPO</name>
<feature type="region of interest" description="Disordered" evidence="1">
    <location>
        <begin position="159"/>
        <end position="245"/>
    </location>
</feature>
<feature type="compositionally biased region" description="Polar residues" evidence="1">
    <location>
        <begin position="233"/>
        <end position="245"/>
    </location>
</feature>
<evidence type="ECO:0000256" key="1">
    <source>
        <dbReference type="SAM" id="MobiDB-lite"/>
    </source>
</evidence>
<protein>
    <submittedName>
        <fullName evidence="2">Uncharacterized protein</fullName>
    </submittedName>
</protein>
<feature type="compositionally biased region" description="Acidic residues" evidence="1">
    <location>
        <begin position="217"/>
        <end position="226"/>
    </location>
</feature>
<sequence length="245" mass="26030">MEPLSNSGGIGAQGPGRLVNPMLPQGVNISSSTYILSGDLLAMISRASQAVLLLGSNFSSSPGSGIQVPSANGQLATIGLVNDGVAFDMKDFPQLITRQTSGGGLQVFSSHLNLENGAADAVKDHARHAKSCPSDTELPLSSKRPPRWNCIASRFKNPHYPQHPSSEWATAGTPKNSAVKPSGKPGKHRTRRQCEPLLHRQRVDVLQTSEAKSQIEAESESDDLEPYCEAPTQVATNSSLCFSST</sequence>
<proteinExistence type="predicted"/>
<evidence type="ECO:0000313" key="2">
    <source>
        <dbReference type="EMBL" id="OAE27410.1"/>
    </source>
</evidence>
<organism evidence="2 3">
    <name type="scientific">Marchantia polymorpha subsp. ruderalis</name>
    <dbReference type="NCBI Taxonomy" id="1480154"/>
    <lineage>
        <taxon>Eukaryota</taxon>
        <taxon>Viridiplantae</taxon>
        <taxon>Streptophyta</taxon>
        <taxon>Embryophyta</taxon>
        <taxon>Marchantiophyta</taxon>
        <taxon>Marchantiopsida</taxon>
        <taxon>Marchantiidae</taxon>
        <taxon>Marchantiales</taxon>
        <taxon>Marchantiaceae</taxon>
        <taxon>Marchantia</taxon>
    </lineage>
</organism>
<gene>
    <name evidence="2" type="ORF">AXG93_2015s1390</name>
</gene>
<evidence type="ECO:0000313" key="3">
    <source>
        <dbReference type="Proteomes" id="UP000077202"/>
    </source>
</evidence>
<accession>A0A176W2Z8</accession>
<reference evidence="2" key="1">
    <citation type="submission" date="2016-03" db="EMBL/GenBank/DDBJ databases">
        <title>Mechanisms controlling the formation of the plant cell surface in tip-growing cells are functionally conserved among land plants.</title>
        <authorList>
            <person name="Honkanen S."/>
            <person name="Jones V.A."/>
            <person name="Morieri G."/>
            <person name="Champion C."/>
            <person name="Hetherington A.J."/>
            <person name="Kelly S."/>
            <person name="Saint-Marcoux D."/>
            <person name="Proust H."/>
            <person name="Prescott H."/>
            <person name="Dolan L."/>
        </authorList>
    </citation>
    <scope>NUCLEOTIDE SEQUENCE [LARGE SCALE GENOMIC DNA]</scope>
    <source>
        <tissue evidence="2">Whole gametophyte</tissue>
    </source>
</reference>
<dbReference type="AlphaFoldDB" id="A0A176W2Z8"/>
<feature type="compositionally biased region" description="Basic and acidic residues" evidence="1">
    <location>
        <begin position="192"/>
        <end position="203"/>
    </location>
</feature>
<dbReference type="EMBL" id="LVLJ01001907">
    <property type="protein sequence ID" value="OAE27410.1"/>
    <property type="molecule type" value="Genomic_DNA"/>
</dbReference>